<feature type="transmembrane region" description="Helical" evidence="1">
    <location>
        <begin position="34"/>
        <end position="56"/>
    </location>
</feature>
<sequence>MARRAEGFRGAGVMKGPLLIPEANFSRDIRAVSFVLAAGLIALSIGALAVTIALVAESASYGVSKDRAVQAAKNASAHLAELRARPLDTPDAASISALRRRIDAVNALDFGAAPSLVAVLSALEALTPPNVAVANLEYDRNRGSLEMLALSRSSEKLTAFFDKASRSAFFKEVRLVDKKQAGSAEGSEPLFQARLSMRPFRMEPRT</sequence>
<organism evidence="2 3">
    <name type="scientific">Rhodomicrobium udaipurense</name>
    <dbReference type="NCBI Taxonomy" id="1202716"/>
    <lineage>
        <taxon>Bacteria</taxon>
        <taxon>Pseudomonadati</taxon>
        <taxon>Pseudomonadota</taxon>
        <taxon>Alphaproteobacteria</taxon>
        <taxon>Hyphomicrobiales</taxon>
        <taxon>Hyphomicrobiaceae</taxon>
        <taxon>Rhodomicrobium</taxon>
    </lineage>
</organism>
<keyword evidence="3" id="KW-1185">Reference proteome</keyword>
<protein>
    <submittedName>
        <fullName evidence="2">PilN domain-containing protein</fullName>
    </submittedName>
</protein>
<keyword evidence="1" id="KW-0812">Transmembrane</keyword>
<evidence type="ECO:0000313" key="2">
    <source>
        <dbReference type="EMBL" id="MBJ7544131.1"/>
    </source>
</evidence>
<keyword evidence="1" id="KW-0472">Membrane</keyword>
<accession>A0A8I1GHF6</accession>
<dbReference type="Pfam" id="PF05137">
    <property type="entry name" value="PilN"/>
    <property type="match status" value="1"/>
</dbReference>
<proteinExistence type="predicted"/>
<gene>
    <name evidence="2" type="ORF">JDN41_11275</name>
</gene>
<reference evidence="2 3" key="1">
    <citation type="submission" date="2020-12" db="EMBL/GenBank/DDBJ databases">
        <title>Revised draft genomes of Rhodomicrobium vannielii ATCC 17100 and Rhodomicrobium udaipurense JA643.</title>
        <authorList>
            <person name="Conners E.M."/>
            <person name="Davenport E.J."/>
            <person name="Bose A."/>
        </authorList>
    </citation>
    <scope>NUCLEOTIDE SEQUENCE [LARGE SCALE GENOMIC DNA]</scope>
    <source>
        <strain evidence="2 3">JA643</strain>
    </source>
</reference>
<name>A0A8I1GHF6_9HYPH</name>
<dbReference type="Proteomes" id="UP000623250">
    <property type="component" value="Unassembled WGS sequence"/>
</dbReference>
<keyword evidence="1" id="KW-1133">Transmembrane helix</keyword>
<dbReference type="AlphaFoldDB" id="A0A8I1GHF6"/>
<dbReference type="InterPro" id="IPR007813">
    <property type="entry name" value="PilN"/>
</dbReference>
<evidence type="ECO:0000313" key="3">
    <source>
        <dbReference type="Proteomes" id="UP000623250"/>
    </source>
</evidence>
<dbReference type="EMBL" id="JAEMUK010000045">
    <property type="protein sequence ID" value="MBJ7544131.1"/>
    <property type="molecule type" value="Genomic_DNA"/>
</dbReference>
<comment type="caution">
    <text evidence="2">The sequence shown here is derived from an EMBL/GenBank/DDBJ whole genome shotgun (WGS) entry which is preliminary data.</text>
</comment>
<evidence type="ECO:0000256" key="1">
    <source>
        <dbReference type="SAM" id="Phobius"/>
    </source>
</evidence>
<dbReference type="RefSeq" id="WP_199502441.1">
    <property type="nucleotide sequence ID" value="NZ_JAEMUK010000045.1"/>
</dbReference>